<feature type="compositionally biased region" description="Polar residues" evidence="1">
    <location>
        <begin position="104"/>
        <end position="122"/>
    </location>
</feature>
<dbReference type="EMBL" id="CP001029">
    <property type="protein sequence ID" value="ACB78513.1"/>
    <property type="molecule type" value="Genomic_DNA"/>
</dbReference>
<feature type="region of interest" description="Disordered" evidence="1">
    <location>
        <begin position="89"/>
        <end position="191"/>
    </location>
</feature>
<name>B1ZI27_METPB</name>
<protein>
    <submittedName>
        <fullName evidence="2">Uncharacterized protein</fullName>
    </submittedName>
</protein>
<dbReference type="Proteomes" id="UP000007136">
    <property type="component" value="Chromosome"/>
</dbReference>
<sequence length="191" mass="20455">MTRDKIPIDETHVSNVEAQLARLHAAGPAPRKTWTRQAMVERMDAKLTALRAAGFSLEEIADAMSYNGVTFSAEMLSSYLSRLRHGTASNGVASRTQSKKASRKSSLTSAPTTNRTTSPPQDTTRDAGHGRDDVVSLVAPDPPTALAQVSPNPELPETNDQDPAPLKTVGLGTTKPRNAWLSTIADRRAPG</sequence>
<dbReference type="HOGENOM" id="CLU_1459717_0_0_5"/>
<dbReference type="AlphaFoldDB" id="B1ZI27"/>
<evidence type="ECO:0000313" key="2">
    <source>
        <dbReference type="EMBL" id="ACB78513.1"/>
    </source>
</evidence>
<organism evidence="2 3">
    <name type="scientific">Methylorubrum populi (strain ATCC BAA-705 / NCIMB 13946 / BJ001)</name>
    <name type="common">Methylobacterium populi</name>
    <dbReference type="NCBI Taxonomy" id="441620"/>
    <lineage>
        <taxon>Bacteria</taxon>
        <taxon>Pseudomonadati</taxon>
        <taxon>Pseudomonadota</taxon>
        <taxon>Alphaproteobacteria</taxon>
        <taxon>Hyphomicrobiales</taxon>
        <taxon>Methylobacteriaceae</taxon>
        <taxon>Methylorubrum</taxon>
    </lineage>
</organism>
<dbReference type="eggNOG" id="ENOG5031VKM">
    <property type="taxonomic scope" value="Bacteria"/>
</dbReference>
<dbReference type="RefSeq" id="WP_012452274.1">
    <property type="nucleotide sequence ID" value="NC_010725.1"/>
</dbReference>
<feature type="compositionally biased region" description="Basic and acidic residues" evidence="1">
    <location>
        <begin position="123"/>
        <end position="134"/>
    </location>
</feature>
<evidence type="ECO:0000256" key="1">
    <source>
        <dbReference type="SAM" id="MobiDB-lite"/>
    </source>
</evidence>
<proteinExistence type="predicted"/>
<reference evidence="2" key="1">
    <citation type="submission" date="2008-04" db="EMBL/GenBank/DDBJ databases">
        <title>Complete sequence of chromosome of Methylobacterium populi BJ001.</title>
        <authorList>
            <consortium name="US DOE Joint Genome Institute"/>
            <person name="Copeland A."/>
            <person name="Lucas S."/>
            <person name="Lapidus A."/>
            <person name="Glavina del Rio T."/>
            <person name="Dalin E."/>
            <person name="Tice H."/>
            <person name="Bruce D."/>
            <person name="Goodwin L."/>
            <person name="Pitluck S."/>
            <person name="Chertkov O."/>
            <person name="Brettin T."/>
            <person name="Detter J.C."/>
            <person name="Han C."/>
            <person name="Kuske C.R."/>
            <person name="Schmutz J."/>
            <person name="Larimer F."/>
            <person name="Land M."/>
            <person name="Hauser L."/>
            <person name="Kyrpides N."/>
            <person name="Mikhailova N."/>
            <person name="Marx C."/>
            <person name="Richardson P."/>
        </authorList>
    </citation>
    <scope>NUCLEOTIDE SEQUENCE [LARGE SCALE GENOMIC DNA]</scope>
    <source>
        <strain evidence="2">BJ001</strain>
    </source>
</reference>
<dbReference type="STRING" id="441620.Mpop_0333"/>
<evidence type="ECO:0000313" key="3">
    <source>
        <dbReference type="Proteomes" id="UP000007136"/>
    </source>
</evidence>
<dbReference type="KEGG" id="mpo:Mpop_0333"/>
<accession>B1ZI27</accession>
<gene>
    <name evidence="2" type="ordered locus">Mpop_0333</name>
</gene>